<dbReference type="AlphaFoldDB" id="A0A9P1C646"/>
<dbReference type="OrthoDB" id="448461at2759"/>
<organism evidence="1">
    <name type="scientific">Cladocopium goreaui</name>
    <dbReference type="NCBI Taxonomy" id="2562237"/>
    <lineage>
        <taxon>Eukaryota</taxon>
        <taxon>Sar</taxon>
        <taxon>Alveolata</taxon>
        <taxon>Dinophyceae</taxon>
        <taxon>Suessiales</taxon>
        <taxon>Symbiodiniaceae</taxon>
        <taxon>Cladocopium</taxon>
    </lineage>
</organism>
<protein>
    <submittedName>
        <fullName evidence="1">Uncharacterized protein</fullName>
    </submittedName>
</protein>
<name>A0A9P1C646_9DINO</name>
<sequence>MVADITDIRGAMCLTSRPPRPLPHPCPRKLHHPGERCGCARRLDILVPHGHSRTADRGSLHCARLQNLRWRLTSSVIQQRFPCSEKLRQSLPASLRVLAEDHKGDAASKIQRPLSPERKFRRSVMSGTKRVPLGCLRTTAFHRS</sequence>
<dbReference type="Proteomes" id="UP001152797">
    <property type="component" value="Unassembled WGS sequence"/>
</dbReference>
<reference evidence="2" key="2">
    <citation type="submission" date="2024-04" db="EMBL/GenBank/DDBJ databases">
        <authorList>
            <person name="Chen Y."/>
            <person name="Shah S."/>
            <person name="Dougan E. K."/>
            <person name="Thang M."/>
            <person name="Chan C."/>
        </authorList>
    </citation>
    <scope>NUCLEOTIDE SEQUENCE [LARGE SCALE GENOMIC DNA]</scope>
</reference>
<comment type="caution">
    <text evidence="1">The sequence shown here is derived from an EMBL/GenBank/DDBJ whole genome shotgun (WGS) entry which is preliminary data.</text>
</comment>
<evidence type="ECO:0000313" key="1">
    <source>
        <dbReference type="EMBL" id="CAI3986192.1"/>
    </source>
</evidence>
<dbReference type="EMBL" id="CAMXCT020001057">
    <property type="protein sequence ID" value="CAL1139567.1"/>
    <property type="molecule type" value="Genomic_DNA"/>
</dbReference>
<evidence type="ECO:0000313" key="2">
    <source>
        <dbReference type="EMBL" id="CAL1139567.1"/>
    </source>
</evidence>
<evidence type="ECO:0000313" key="3">
    <source>
        <dbReference type="Proteomes" id="UP001152797"/>
    </source>
</evidence>
<gene>
    <name evidence="1" type="ORF">C1SCF055_LOCUS13562</name>
</gene>
<reference evidence="1" key="1">
    <citation type="submission" date="2022-10" db="EMBL/GenBank/DDBJ databases">
        <authorList>
            <person name="Chen Y."/>
            <person name="Dougan E. K."/>
            <person name="Chan C."/>
            <person name="Rhodes N."/>
            <person name="Thang M."/>
        </authorList>
    </citation>
    <scope>NUCLEOTIDE SEQUENCE</scope>
</reference>
<accession>A0A9P1C646</accession>
<proteinExistence type="predicted"/>
<dbReference type="EMBL" id="CAMXCT010001057">
    <property type="protein sequence ID" value="CAI3986192.1"/>
    <property type="molecule type" value="Genomic_DNA"/>
</dbReference>
<dbReference type="EMBL" id="CAMXCT030001057">
    <property type="protein sequence ID" value="CAL4773504.1"/>
    <property type="molecule type" value="Genomic_DNA"/>
</dbReference>
<keyword evidence="3" id="KW-1185">Reference proteome</keyword>